<dbReference type="SMART" id="SM00382">
    <property type="entry name" value="AAA"/>
    <property type="match status" value="1"/>
</dbReference>
<dbReference type="PANTHER" id="PTHR35894">
    <property type="entry name" value="GENERAL SECRETION PATHWAY PROTEIN A-RELATED"/>
    <property type="match status" value="1"/>
</dbReference>
<gene>
    <name evidence="2" type="ORF">JMJ54_08915</name>
</gene>
<dbReference type="InterPro" id="IPR052026">
    <property type="entry name" value="ExeA_AAA_ATPase_DNA-bind"/>
</dbReference>
<dbReference type="RefSeq" id="WP_203537922.1">
    <property type="nucleotide sequence ID" value="NZ_JAESND010000003.1"/>
</dbReference>
<evidence type="ECO:0000313" key="2">
    <source>
        <dbReference type="EMBL" id="MBM3115951.1"/>
    </source>
</evidence>
<name>A0ABS2BK20_9NEIS</name>
<reference evidence="2 3" key="1">
    <citation type="submission" date="2021-01" db="EMBL/GenBank/DDBJ databases">
        <title>Draft Genome Sequence and Polyhydroxyalkanoate Biosynthetic Potential of Jeongeupia naejangsanensis Type Strain DSM 24253.</title>
        <authorList>
            <person name="Turrini P."/>
            <person name="Artuso I."/>
            <person name="Lugli G.A."/>
            <person name="Frangipani E."/>
            <person name="Ventura M."/>
            <person name="Visca P."/>
        </authorList>
    </citation>
    <scope>NUCLEOTIDE SEQUENCE [LARGE SCALE GENOMIC DNA]</scope>
    <source>
        <strain evidence="2 3">DSM 24253</strain>
    </source>
</reference>
<evidence type="ECO:0000259" key="1">
    <source>
        <dbReference type="SMART" id="SM00382"/>
    </source>
</evidence>
<dbReference type="InterPro" id="IPR003593">
    <property type="entry name" value="AAA+_ATPase"/>
</dbReference>
<proteinExistence type="predicted"/>
<dbReference type="EMBL" id="JAESND010000003">
    <property type="protein sequence ID" value="MBM3115951.1"/>
    <property type="molecule type" value="Genomic_DNA"/>
</dbReference>
<comment type="caution">
    <text evidence="2">The sequence shown here is derived from an EMBL/GenBank/DDBJ whole genome shotgun (WGS) entry which is preliminary data.</text>
</comment>
<protein>
    <submittedName>
        <fullName evidence="2">AAA family ATPase</fullName>
    </submittedName>
</protein>
<keyword evidence="3" id="KW-1185">Reference proteome</keyword>
<dbReference type="Gene3D" id="3.40.50.300">
    <property type="entry name" value="P-loop containing nucleotide triphosphate hydrolases"/>
    <property type="match status" value="1"/>
</dbReference>
<evidence type="ECO:0000313" key="3">
    <source>
        <dbReference type="Proteomes" id="UP000809431"/>
    </source>
</evidence>
<feature type="domain" description="AAA+ ATPase" evidence="1">
    <location>
        <begin position="48"/>
        <end position="171"/>
    </location>
</feature>
<dbReference type="InterPro" id="IPR049945">
    <property type="entry name" value="AAA_22"/>
</dbReference>
<dbReference type="Proteomes" id="UP000809431">
    <property type="component" value="Unassembled WGS sequence"/>
</dbReference>
<dbReference type="Pfam" id="PF13401">
    <property type="entry name" value="AAA_22"/>
    <property type="match status" value="1"/>
</dbReference>
<dbReference type="PANTHER" id="PTHR35894:SF1">
    <property type="entry name" value="PHOSPHORIBULOKINASE _ URIDINE KINASE FAMILY"/>
    <property type="match status" value="1"/>
</dbReference>
<sequence length="294" mass="32417">MNITNSMYLQHFGLTDPPFRITPHPAFFFGGGRRSEVLAALRYAVLHGEGLVKVVGEVGSGKTMLCRMLLEQLAGDADLVFMPHPLLERDEILDAIAAELGLPAVTGYAGARVQALQLALIERFGRGRRVVVVVDEAHAMQLQSLETIRLLSNLDHGHDKLLQIVLFGQPELDQRLKNYELRQFSERITHAFSLQPLRRDELSAYLEFRLRAAGYCGPQPFSAAALRQIAGSAEGLVRRANILADKALLAAYAEGAHAVTRRHARAAVADCGYRRSGLPCRMLGALAAFRFRHA</sequence>
<dbReference type="SUPFAM" id="SSF52540">
    <property type="entry name" value="P-loop containing nucleoside triphosphate hydrolases"/>
    <property type="match status" value="1"/>
</dbReference>
<dbReference type="InterPro" id="IPR027417">
    <property type="entry name" value="P-loop_NTPase"/>
</dbReference>
<accession>A0ABS2BK20</accession>
<organism evidence="2 3">
    <name type="scientific">Jeongeupia naejangsanensis</name>
    <dbReference type="NCBI Taxonomy" id="613195"/>
    <lineage>
        <taxon>Bacteria</taxon>
        <taxon>Pseudomonadati</taxon>
        <taxon>Pseudomonadota</taxon>
        <taxon>Betaproteobacteria</taxon>
        <taxon>Neisseriales</taxon>
        <taxon>Chitinibacteraceae</taxon>
        <taxon>Jeongeupia</taxon>
    </lineage>
</organism>